<reference evidence="6 7" key="1">
    <citation type="submission" date="2018-11" db="EMBL/GenBank/DDBJ databases">
        <title>Draft genome of Simplicispira Flexivirga sp. BO-16.</title>
        <authorList>
            <person name="Im W.T."/>
        </authorList>
    </citation>
    <scope>NUCLEOTIDE SEQUENCE [LARGE SCALE GENOMIC DNA]</scope>
    <source>
        <strain evidence="6 7">BO-16</strain>
    </source>
</reference>
<dbReference type="Gene3D" id="1.10.340.30">
    <property type="entry name" value="Hypothetical protein, domain 2"/>
    <property type="match status" value="1"/>
</dbReference>
<gene>
    <name evidence="6" type="ORF">EFY87_14735</name>
</gene>
<name>A0A3M9M4M6_9MICO</name>
<comment type="caution">
    <text evidence="6">The sequence shown here is derived from an EMBL/GenBank/DDBJ whole genome shotgun (WGS) entry which is preliminary data.</text>
</comment>
<evidence type="ECO:0000313" key="6">
    <source>
        <dbReference type="EMBL" id="RNI20482.1"/>
    </source>
</evidence>
<proteinExistence type="predicted"/>
<evidence type="ECO:0000256" key="3">
    <source>
        <dbReference type="ARBA" id="ARBA00022763"/>
    </source>
</evidence>
<keyword evidence="4" id="KW-0234">DNA repair</keyword>
<dbReference type="GO" id="GO:0008725">
    <property type="term" value="F:DNA-3-methyladenine glycosylase activity"/>
    <property type="evidence" value="ECO:0007669"/>
    <property type="project" value="TreeGrafter"/>
</dbReference>
<dbReference type="SUPFAM" id="SSF48150">
    <property type="entry name" value="DNA-glycosylase"/>
    <property type="match status" value="1"/>
</dbReference>
<protein>
    <recommendedName>
        <fullName evidence="2">DNA-3-methyladenine glycosylase II</fullName>
        <ecNumber evidence="2">3.2.2.21</ecNumber>
    </recommendedName>
</protein>
<keyword evidence="7" id="KW-1185">Reference proteome</keyword>
<dbReference type="OrthoDB" id="9811249at2"/>
<dbReference type="GO" id="GO:0006285">
    <property type="term" value="P:base-excision repair, AP site formation"/>
    <property type="evidence" value="ECO:0007669"/>
    <property type="project" value="TreeGrafter"/>
</dbReference>
<dbReference type="InterPro" id="IPR051912">
    <property type="entry name" value="Alkylbase_DNA_Glycosylase/TA"/>
</dbReference>
<feature type="domain" description="HhH-GPD" evidence="5">
    <location>
        <begin position="131"/>
        <end position="282"/>
    </location>
</feature>
<evidence type="ECO:0000256" key="2">
    <source>
        <dbReference type="ARBA" id="ARBA00012000"/>
    </source>
</evidence>
<dbReference type="EC" id="3.2.2.21" evidence="2"/>
<evidence type="ECO:0000259" key="5">
    <source>
        <dbReference type="SMART" id="SM00478"/>
    </source>
</evidence>
<dbReference type="InterPro" id="IPR011257">
    <property type="entry name" value="DNA_glycosylase"/>
</dbReference>
<dbReference type="InterPro" id="IPR003265">
    <property type="entry name" value="HhH-GPD_domain"/>
</dbReference>
<dbReference type="GO" id="GO:0043916">
    <property type="term" value="F:DNA-7-methylguanine glycosylase activity"/>
    <property type="evidence" value="ECO:0007669"/>
    <property type="project" value="TreeGrafter"/>
</dbReference>
<dbReference type="PANTHER" id="PTHR43003">
    <property type="entry name" value="DNA-3-METHYLADENINE GLYCOSYLASE"/>
    <property type="match status" value="1"/>
</dbReference>
<sequence>MRRHVAEIEVVGPWSLRTSRGFWKGFTPTAISPSGDPGVLQTRFVSEHDWTPTTANVTQHGSAARIELFGDGDLNAAAEQVASFLSLDIDATDWPDVGDRDPIIAGAQRALPGFRPCGFYSPYEAAAWAVLSQRTRVPEAARLRRDLMAIYGAHGAFPAPADLIRAARTGELVLPGRTAEYLVEVAHAALDGVLHGPYLRALPEDEARGQLLAITGIGPFATDLTLIRGTNAPDVLPRAERHLDAEISHLYGPGVTLAEVSETWRPFRSWASVHLRALRGQRR</sequence>
<dbReference type="PANTHER" id="PTHR43003:SF5">
    <property type="entry name" value="DNA-3-METHYLADENINE GLYCOSYLASE"/>
    <property type="match status" value="1"/>
</dbReference>
<accession>A0A3M9M4M6</accession>
<dbReference type="GO" id="GO:0006307">
    <property type="term" value="P:DNA alkylation repair"/>
    <property type="evidence" value="ECO:0007669"/>
    <property type="project" value="TreeGrafter"/>
</dbReference>
<dbReference type="GO" id="GO:0032131">
    <property type="term" value="F:alkylated DNA binding"/>
    <property type="evidence" value="ECO:0007669"/>
    <property type="project" value="TreeGrafter"/>
</dbReference>
<dbReference type="Proteomes" id="UP000271678">
    <property type="component" value="Unassembled WGS sequence"/>
</dbReference>
<dbReference type="EMBL" id="RJJQ01000016">
    <property type="protein sequence ID" value="RNI20482.1"/>
    <property type="molecule type" value="Genomic_DNA"/>
</dbReference>
<keyword evidence="3" id="KW-0227">DNA damage</keyword>
<evidence type="ECO:0000313" key="7">
    <source>
        <dbReference type="Proteomes" id="UP000271678"/>
    </source>
</evidence>
<comment type="catalytic activity">
    <reaction evidence="1">
        <text>Hydrolysis of alkylated DNA, releasing 3-methyladenine, 3-methylguanine, 7-methylguanine and 7-methyladenine.</text>
        <dbReference type="EC" id="3.2.2.21"/>
    </reaction>
</comment>
<dbReference type="GO" id="GO:0032993">
    <property type="term" value="C:protein-DNA complex"/>
    <property type="evidence" value="ECO:0007669"/>
    <property type="project" value="TreeGrafter"/>
</dbReference>
<evidence type="ECO:0000256" key="1">
    <source>
        <dbReference type="ARBA" id="ARBA00000086"/>
    </source>
</evidence>
<evidence type="ECO:0000256" key="4">
    <source>
        <dbReference type="ARBA" id="ARBA00023204"/>
    </source>
</evidence>
<dbReference type="AlphaFoldDB" id="A0A3M9M4M6"/>
<dbReference type="SMART" id="SM00478">
    <property type="entry name" value="ENDO3c"/>
    <property type="match status" value="1"/>
</dbReference>
<organism evidence="6 7">
    <name type="scientific">Flexivirga caeni</name>
    <dbReference type="NCBI Taxonomy" id="2294115"/>
    <lineage>
        <taxon>Bacteria</taxon>
        <taxon>Bacillati</taxon>
        <taxon>Actinomycetota</taxon>
        <taxon>Actinomycetes</taxon>
        <taxon>Micrococcales</taxon>
        <taxon>Dermacoccaceae</taxon>
        <taxon>Flexivirga</taxon>
    </lineage>
</organism>